<gene>
    <name evidence="2" type="ORF">SAMN02745120_1406</name>
</gene>
<dbReference type="OrthoDB" id="1093370at2"/>
<evidence type="ECO:0000259" key="1">
    <source>
        <dbReference type="SMART" id="SM00382"/>
    </source>
</evidence>
<dbReference type="GO" id="GO:0016887">
    <property type="term" value="F:ATP hydrolysis activity"/>
    <property type="evidence" value="ECO:0007669"/>
    <property type="project" value="InterPro"/>
</dbReference>
<accession>A0A1T5B2Y2</accession>
<evidence type="ECO:0000313" key="2">
    <source>
        <dbReference type="EMBL" id="SKB41592.1"/>
    </source>
</evidence>
<dbReference type="PANTHER" id="PTHR43581">
    <property type="entry name" value="ATP/GTP PHOSPHATASE"/>
    <property type="match status" value="1"/>
</dbReference>
<dbReference type="AlphaFoldDB" id="A0A1T5B2Y2"/>
<proteinExistence type="predicted"/>
<dbReference type="GO" id="GO:0005524">
    <property type="term" value="F:ATP binding"/>
    <property type="evidence" value="ECO:0007669"/>
    <property type="project" value="InterPro"/>
</dbReference>
<dbReference type="PANTHER" id="PTHR43581:SF4">
    <property type="entry name" value="ATP_GTP PHOSPHATASE"/>
    <property type="match status" value="1"/>
</dbReference>
<dbReference type="InterPro" id="IPR003593">
    <property type="entry name" value="AAA+_ATPase"/>
</dbReference>
<reference evidence="3" key="1">
    <citation type="submission" date="2017-02" db="EMBL/GenBank/DDBJ databases">
        <authorList>
            <person name="Varghese N."/>
            <person name="Submissions S."/>
        </authorList>
    </citation>
    <scope>NUCLEOTIDE SEQUENCE [LARGE SCALE GENOMIC DNA]</scope>
    <source>
        <strain evidence="3">ATCC 35199</strain>
    </source>
</reference>
<dbReference type="InterPro" id="IPR003959">
    <property type="entry name" value="ATPase_AAA_core"/>
</dbReference>
<dbReference type="Gene3D" id="3.40.50.300">
    <property type="entry name" value="P-loop containing nucleotide triphosphate hydrolases"/>
    <property type="match status" value="1"/>
</dbReference>
<dbReference type="SMART" id="SM00382">
    <property type="entry name" value="AAA"/>
    <property type="match status" value="1"/>
</dbReference>
<dbReference type="Proteomes" id="UP000243406">
    <property type="component" value="Unassembled WGS sequence"/>
</dbReference>
<feature type="domain" description="AAA+ ATPase" evidence="1">
    <location>
        <begin position="28"/>
        <end position="277"/>
    </location>
</feature>
<dbReference type="InterPro" id="IPR027417">
    <property type="entry name" value="P-loop_NTPase"/>
</dbReference>
<dbReference type="EMBL" id="FUYN01000002">
    <property type="protein sequence ID" value="SKB41592.1"/>
    <property type="molecule type" value="Genomic_DNA"/>
</dbReference>
<organism evidence="2 3">
    <name type="scientific">Acetoanaerobium noterae</name>
    <dbReference type="NCBI Taxonomy" id="745369"/>
    <lineage>
        <taxon>Bacteria</taxon>
        <taxon>Bacillati</taxon>
        <taxon>Bacillota</taxon>
        <taxon>Clostridia</taxon>
        <taxon>Peptostreptococcales</taxon>
        <taxon>Filifactoraceae</taxon>
        <taxon>Acetoanaerobium</taxon>
    </lineage>
</organism>
<dbReference type="InterPro" id="IPR051396">
    <property type="entry name" value="Bact_Antivir_Def_Nuclease"/>
</dbReference>
<sequence>MRVLDVVFDNHPIFDSNTISFETEDKKILDTIILAGINGSGKTTLLSSIFKTFKKLEDNKFCLDEKDTVNLHLDINEDELEKAPKMIYLPSEVRFQSIHNSNQADEIPLAYCIDDKSTHDIISYIKQAFDKQIFSNPETTVGKSIDAVCDEINSIFSILDMDVYLVGIKDPKTKMPLFRNESGVEFDINGLSSGEKQLFIRLLSLKSLEPEGCVILIDEPEISLHPSWQQRIVEVYQNIGKDNQIIIATHSPHIISSVKRESLKILSKKERWVKVIDGENLDETYGVTADMILLDIMGLSTTRHPHIQEKIDELKSMVRNELYETEEFKILYEDITGVIGTIDQDILLVNIEIARRKGLKNAGH</sequence>
<dbReference type="RefSeq" id="WP_079589285.1">
    <property type="nucleotide sequence ID" value="NZ_FUYN01000002.1"/>
</dbReference>
<keyword evidence="3" id="KW-1185">Reference proteome</keyword>
<dbReference type="Pfam" id="PF13304">
    <property type="entry name" value="AAA_21"/>
    <property type="match status" value="1"/>
</dbReference>
<dbReference type="SUPFAM" id="SSF52540">
    <property type="entry name" value="P-loop containing nucleoside triphosphate hydrolases"/>
    <property type="match status" value="1"/>
</dbReference>
<protein>
    <submittedName>
        <fullName evidence="2">AAA domain-containing protein, putative AbiEii toxin, Type IV TA system</fullName>
    </submittedName>
</protein>
<evidence type="ECO:0000313" key="3">
    <source>
        <dbReference type="Proteomes" id="UP000243406"/>
    </source>
</evidence>
<name>A0A1T5B2Y2_9FIRM</name>